<dbReference type="Gene3D" id="1.10.569.10">
    <property type="entry name" value="Aldehyde Ferredoxin Oxidoreductase Protein, subunit A, domain 2"/>
    <property type="match status" value="1"/>
</dbReference>
<dbReference type="Proteomes" id="UP000297295">
    <property type="component" value="Unassembled WGS sequence"/>
</dbReference>
<dbReference type="SUPFAM" id="SSF48310">
    <property type="entry name" value="Aldehyde ferredoxin oxidoreductase, C-terminal domains"/>
    <property type="match status" value="1"/>
</dbReference>
<evidence type="ECO:0000259" key="9">
    <source>
        <dbReference type="SMART" id="SM00790"/>
    </source>
</evidence>
<comment type="cofactor">
    <cofactor evidence="8">
        <name>tungstopterin</name>
        <dbReference type="ChEBI" id="CHEBI:30402"/>
    </cofactor>
</comment>
<evidence type="ECO:0000256" key="8">
    <source>
        <dbReference type="ARBA" id="ARBA00049934"/>
    </source>
</evidence>
<evidence type="ECO:0000256" key="3">
    <source>
        <dbReference type="ARBA" id="ARBA00022485"/>
    </source>
</evidence>
<protein>
    <submittedName>
        <fullName evidence="10">Aldehyde ferredoxin oxidoreductase</fullName>
    </submittedName>
</protein>
<dbReference type="GO" id="GO:0051539">
    <property type="term" value="F:4 iron, 4 sulfur cluster binding"/>
    <property type="evidence" value="ECO:0007669"/>
    <property type="project" value="UniProtKB-KW"/>
</dbReference>
<reference evidence="10 11" key="1">
    <citation type="submission" date="2017-11" db="EMBL/GenBank/DDBJ databases">
        <title>Isolation and Characterization of Methanogenic Archaea from Saline Meromictic Lake at Siberia.</title>
        <authorList>
            <person name="Shen Y."/>
            <person name="Huang H.-H."/>
            <person name="Lai M.-C."/>
            <person name="Chen S.-C."/>
        </authorList>
    </citation>
    <scope>NUCLEOTIDE SEQUENCE [LARGE SCALE GENOMIC DNA]</scope>
    <source>
        <strain evidence="10 11">SY-01</strain>
    </source>
</reference>
<gene>
    <name evidence="10" type="ORF">CUN85_07790</name>
</gene>
<keyword evidence="4" id="KW-0479">Metal-binding</keyword>
<dbReference type="InterPro" id="IPR013983">
    <property type="entry name" value="Ald_Fedxn_OxRdtase_N"/>
</dbReference>
<evidence type="ECO:0000256" key="6">
    <source>
        <dbReference type="ARBA" id="ARBA00023004"/>
    </source>
</evidence>
<evidence type="ECO:0000256" key="7">
    <source>
        <dbReference type="ARBA" id="ARBA00023014"/>
    </source>
</evidence>
<keyword evidence="5" id="KW-0560">Oxidoreductase</keyword>
<dbReference type="Pfam" id="PF01314">
    <property type="entry name" value="AFOR_C"/>
    <property type="match status" value="1"/>
</dbReference>
<keyword evidence="11" id="KW-1185">Reference proteome</keyword>
<dbReference type="PANTHER" id="PTHR30038:SF0">
    <property type="entry name" value="TUNGSTEN-CONTAINING ALDEHYDE FERREDOXIN OXIDOREDUCTASE"/>
    <property type="match status" value="1"/>
</dbReference>
<evidence type="ECO:0000256" key="4">
    <source>
        <dbReference type="ARBA" id="ARBA00022723"/>
    </source>
</evidence>
<dbReference type="InterPro" id="IPR001203">
    <property type="entry name" value="OxRdtase_Ald_Fedxn_C"/>
</dbReference>
<dbReference type="OrthoDB" id="30771at2157"/>
<dbReference type="InterPro" id="IPR013984">
    <property type="entry name" value="Ald_Fedxn_OxRdtase_dom2"/>
</dbReference>
<dbReference type="Gene3D" id="1.10.599.10">
    <property type="entry name" value="Aldehyde Ferredoxin Oxidoreductase Protein, subunit A, domain 3"/>
    <property type="match status" value="1"/>
</dbReference>
<feature type="domain" description="Aldehyde ferredoxin oxidoreductase N-terminal" evidence="9">
    <location>
        <begin position="4"/>
        <end position="202"/>
    </location>
</feature>
<comment type="similarity">
    <text evidence="2">Belongs to the AOR/FOR family.</text>
</comment>
<name>A0A4E0PWJ2_9EURY</name>
<sequence length="572" mass="61692">MFGWTGRTVIVDLGNNAITESRTKRKDAEKFIGGRGMGCTLMDRMAETEVGPFSPDNPIIFSTGPLTGTSAPLSGHFSICTRSPITRTIFDSNSGGSFGAEMKFAGIDSLVITGKSETPVYLHIEDEEIELLPADHLWGKNTTEITGLLESRGKVACIGKAGEKMIPMASMVNDRIYPGGRGGHGAVMGSKNLKAVVVKGSNVPEIADIDAFDKAVERANRLLVANPPASKGLASYGTPVFVNLLSYMGILPADNFRKKEFAGAQKISGEFIRENYEIHKTPCDACPIGCKRTFNDGTPVPDYDAVWTFGPNIGNDDLRTIIELNSICLEYGLDPVSCGASIAAYMELNSFTAADLDLKGLLREIGEGKSELSVGSYSYLCSKGAKDISMSVMGLEISGYDPREMAGMALAYATSNRGGCHLNAFMVAPEIMGKPMLLKRQGLDGKAALVQYFQNLSAVIDSLVICPFTAFAMGEVELAALLSAATGVDRSAEELLCAGERIYNLERVFNRRPGIPINNDTLPDRFFGKDGIDKEMFERALSEYHHFRGWNENGVPTRKKLGELSIAGETGT</sequence>
<dbReference type="Gene3D" id="3.60.9.10">
    <property type="entry name" value="Aldehyde ferredoxin oxidoreductase, N-terminal domain"/>
    <property type="match status" value="1"/>
</dbReference>
<dbReference type="AlphaFoldDB" id="A0A4E0PWJ2"/>
<dbReference type="InterPro" id="IPR036021">
    <property type="entry name" value="Tungsten_al_ferr_oxy-like_C"/>
</dbReference>
<dbReference type="GO" id="GO:0046872">
    <property type="term" value="F:metal ion binding"/>
    <property type="evidence" value="ECO:0007669"/>
    <property type="project" value="UniProtKB-KW"/>
</dbReference>
<evidence type="ECO:0000313" key="11">
    <source>
        <dbReference type="Proteomes" id="UP000297295"/>
    </source>
</evidence>
<keyword evidence="7" id="KW-0411">Iron-sulfur</keyword>
<comment type="cofactor">
    <cofactor evidence="1">
        <name>[4Fe-4S] cluster</name>
        <dbReference type="ChEBI" id="CHEBI:49883"/>
    </cofactor>
</comment>
<organism evidence="10 11">
    <name type="scientific">Methanolobus halotolerans</name>
    <dbReference type="NCBI Taxonomy" id="2052935"/>
    <lineage>
        <taxon>Archaea</taxon>
        <taxon>Methanobacteriati</taxon>
        <taxon>Methanobacteriota</taxon>
        <taxon>Stenosarchaea group</taxon>
        <taxon>Methanomicrobia</taxon>
        <taxon>Methanosarcinales</taxon>
        <taxon>Methanosarcinaceae</taxon>
        <taxon>Methanolobus</taxon>
    </lineage>
</organism>
<dbReference type="Pfam" id="PF02730">
    <property type="entry name" value="AFOR_N"/>
    <property type="match status" value="1"/>
</dbReference>
<comment type="caution">
    <text evidence="10">The sequence shown here is derived from an EMBL/GenBank/DDBJ whole genome shotgun (WGS) entry which is preliminary data.</text>
</comment>
<dbReference type="PANTHER" id="PTHR30038">
    <property type="entry name" value="ALDEHYDE FERREDOXIN OXIDOREDUCTASE"/>
    <property type="match status" value="1"/>
</dbReference>
<evidence type="ECO:0000256" key="2">
    <source>
        <dbReference type="ARBA" id="ARBA00011032"/>
    </source>
</evidence>
<dbReference type="GO" id="GO:0016625">
    <property type="term" value="F:oxidoreductase activity, acting on the aldehyde or oxo group of donors, iron-sulfur protein as acceptor"/>
    <property type="evidence" value="ECO:0007669"/>
    <property type="project" value="InterPro"/>
</dbReference>
<dbReference type="InterPro" id="IPR036503">
    <property type="entry name" value="Ald_Fedxn_OxRdtase_N_sf"/>
</dbReference>
<evidence type="ECO:0000256" key="5">
    <source>
        <dbReference type="ARBA" id="ARBA00023002"/>
    </source>
</evidence>
<evidence type="ECO:0000256" key="1">
    <source>
        <dbReference type="ARBA" id="ARBA00001966"/>
    </source>
</evidence>
<keyword evidence="3" id="KW-0004">4Fe-4S</keyword>
<keyword evidence="6" id="KW-0408">Iron</keyword>
<dbReference type="GO" id="GO:0009055">
    <property type="term" value="F:electron transfer activity"/>
    <property type="evidence" value="ECO:0007669"/>
    <property type="project" value="InterPro"/>
</dbReference>
<evidence type="ECO:0000313" key="10">
    <source>
        <dbReference type="EMBL" id="TGC08927.1"/>
    </source>
</evidence>
<dbReference type="SUPFAM" id="SSF56228">
    <property type="entry name" value="Aldehyde ferredoxin oxidoreductase, N-terminal domain"/>
    <property type="match status" value="1"/>
</dbReference>
<dbReference type="InterPro" id="IPR013985">
    <property type="entry name" value="Ald_Fedxn_OxRdtase_dom3"/>
</dbReference>
<dbReference type="InterPro" id="IPR051919">
    <property type="entry name" value="W-dependent_AOR"/>
</dbReference>
<proteinExistence type="inferred from homology"/>
<accession>A0A4E0PWJ2</accession>
<dbReference type="RefSeq" id="WP_135389755.1">
    <property type="nucleotide sequence ID" value="NZ_PGGK01000007.1"/>
</dbReference>
<dbReference type="SMART" id="SM00790">
    <property type="entry name" value="AFOR_N"/>
    <property type="match status" value="1"/>
</dbReference>
<dbReference type="EMBL" id="PGGK01000007">
    <property type="protein sequence ID" value="TGC08927.1"/>
    <property type="molecule type" value="Genomic_DNA"/>
</dbReference>